<comment type="subcellular location">
    <subcellularLocation>
        <location evidence="1">Nucleus</location>
        <location evidence="1">Nucleolus</location>
    </subcellularLocation>
</comment>
<comment type="similarity">
    <text evidence="2">Belongs to the class IV-like SAM-binding methyltransferase superfamily. RNA methyltransferase NEP1 family.</text>
</comment>
<dbReference type="InterPro" id="IPR029026">
    <property type="entry name" value="tRNA_m1G_MTases_N"/>
</dbReference>
<keyword evidence="8" id="KW-0699">rRNA-binding</keyword>
<proteinExistence type="inferred from homology"/>
<dbReference type="InterPro" id="IPR005304">
    <property type="entry name" value="Rbsml_bgen_MeTrfase_EMG1/NEP1"/>
</dbReference>
<dbReference type="InParanoid" id="A0A078A1U4"/>
<evidence type="ECO:0000256" key="10">
    <source>
        <dbReference type="ARBA" id="ARBA00023242"/>
    </source>
</evidence>
<evidence type="ECO:0000256" key="2">
    <source>
        <dbReference type="ARBA" id="ARBA00008115"/>
    </source>
</evidence>
<keyword evidence="6" id="KW-0808">Transferase</keyword>
<dbReference type="InterPro" id="IPR029028">
    <property type="entry name" value="Alpha/beta_knot_MTases"/>
</dbReference>
<evidence type="ECO:0000256" key="6">
    <source>
        <dbReference type="ARBA" id="ARBA00022679"/>
    </source>
</evidence>
<organism evidence="12 13">
    <name type="scientific">Stylonychia lemnae</name>
    <name type="common">Ciliate</name>
    <dbReference type="NCBI Taxonomy" id="5949"/>
    <lineage>
        <taxon>Eukaryota</taxon>
        <taxon>Sar</taxon>
        <taxon>Alveolata</taxon>
        <taxon>Ciliophora</taxon>
        <taxon>Intramacronucleata</taxon>
        <taxon>Spirotrichea</taxon>
        <taxon>Stichotrichia</taxon>
        <taxon>Sporadotrichida</taxon>
        <taxon>Oxytrichidae</taxon>
        <taxon>Stylonychinae</taxon>
        <taxon>Stylonychia</taxon>
    </lineage>
</organism>
<dbReference type="Pfam" id="PF03587">
    <property type="entry name" value="EMG1"/>
    <property type="match status" value="1"/>
</dbReference>
<dbReference type="AlphaFoldDB" id="A0A078A1U4"/>
<dbReference type="GO" id="GO:0070475">
    <property type="term" value="P:rRNA base methylation"/>
    <property type="evidence" value="ECO:0007669"/>
    <property type="project" value="InterPro"/>
</dbReference>
<protein>
    <submittedName>
        <fullName evidence="12">C2f protein</fullName>
    </submittedName>
</protein>
<dbReference type="FunFam" id="3.40.1280.10:FF:000003">
    <property type="entry name" value="Ribosomal RNA small subunit methyltransferase"/>
    <property type="match status" value="1"/>
</dbReference>
<keyword evidence="10" id="KW-0539">Nucleus</keyword>
<dbReference type="GO" id="GO:0070037">
    <property type="term" value="F:rRNA (pseudouridine) methyltransferase activity"/>
    <property type="evidence" value="ECO:0007669"/>
    <property type="project" value="InterPro"/>
</dbReference>
<evidence type="ECO:0000256" key="7">
    <source>
        <dbReference type="ARBA" id="ARBA00022691"/>
    </source>
</evidence>
<name>A0A078A1U4_STYLE</name>
<dbReference type="GO" id="GO:0019843">
    <property type="term" value="F:rRNA binding"/>
    <property type="evidence" value="ECO:0007669"/>
    <property type="project" value="UniProtKB-KW"/>
</dbReference>
<evidence type="ECO:0000256" key="1">
    <source>
        <dbReference type="ARBA" id="ARBA00004604"/>
    </source>
</evidence>
<evidence type="ECO:0000313" key="13">
    <source>
        <dbReference type="Proteomes" id="UP000039865"/>
    </source>
</evidence>
<dbReference type="OrthoDB" id="269804at2759"/>
<keyword evidence="5" id="KW-0489">Methyltransferase</keyword>
<dbReference type="PANTHER" id="PTHR12636">
    <property type="entry name" value="NEP1/MRA1"/>
    <property type="match status" value="1"/>
</dbReference>
<dbReference type="EMBL" id="CCKQ01005062">
    <property type="protein sequence ID" value="CDW76216.1"/>
    <property type="molecule type" value="Genomic_DNA"/>
</dbReference>
<dbReference type="Gene3D" id="3.40.1280.10">
    <property type="match status" value="1"/>
</dbReference>
<dbReference type="CDD" id="cd18088">
    <property type="entry name" value="Nep1-like"/>
    <property type="match status" value="1"/>
</dbReference>
<evidence type="ECO:0000256" key="5">
    <source>
        <dbReference type="ARBA" id="ARBA00022603"/>
    </source>
</evidence>
<keyword evidence="7" id="KW-0949">S-adenosyl-L-methionine</keyword>
<accession>A0A078A1U4</accession>
<evidence type="ECO:0000256" key="3">
    <source>
        <dbReference type="ARBA" id="ARBA00022517"/>
    </source>
</evidence>
<evidence type="ECO:0000256" key="11">
    <source>
        <dbReference type="SAM" id="MobiDB-lite"/>
    </source>
</evidence>
<sequence length="270" mass="30651">MKSNKDKEVLKSQDLSDSDDDINLNNQEEEEFVSSDDEQKESYSLQRVEPKLPKTFHEKQNMPRLILVLEQANIETTKTKRGIELINCDDHQKLITKMKKSYEDYRPDCLLALLDSPLNKAGLLQVYLKTNLNVLVEVNPQMRIPRTYKRFLAMMAQLLTKMKIKSTSSSVTLMKVIKNPVTEHFPLGVKKIGTSTKGKLLNVNDYVKQIMSGEQRKKPIVFVIGAVSVGNPAMEADYIDECICMSKYSLSAAACCSMVCDAFEDLWGIQ</sequence>
<gene>
    <name evidence="12" type="primary">Contig16058.g17110</name>
    <name evidence="12" type="ORF">STYLEM_5215</name>
</gene>
<evidence type="ECO:0000256" key="8">
    <source>
        <dbReference type="ARBA" id="ARBA00022730"/>
    </source>
</evidence>
<evidence type="ECO:0000256" key="4">
    <source>
        <dbReference type="ARBA" id="ARBA00022552"/>
    </source>
</evidence>
<feature type="compositionally biased region" description="Basic and acidic residues" evidence="11">
    <location>
        <begin position="1"/>
        <end position="11"/>
    </location>
</feature>
<dbReference type="SUPFAM" id="SSF75217">
    <property type="entry name" value="alpha/beta knot"/>
    <property type="match status" value="1"/>
</dbReference>
<reference evidence="12 13" key="1">
    <citation type="submission" date="2014-06" db="EMBL/GenBank/DDBJ databases">
        <authorList>
            <person name="Swart Estienne"/>
        </authorList>
    </citation>
    <scope>NUCLEOTIDE SEQUENCE [LARGE SCALE GENOMIC DNA]</scope>
    <source>
        <strain evidence="12 13">130c</strain>
    </source>
</reference>
<dbReference type="OMA" id="VHNTFEL"/>
<keyword evidence="4" id="KW-0698">rRNA processing</keyword>
<dbReference type="PANTHER" id="PTHR12636:SF5">
    <property type="entry name" value="RIBOSOMAL RNA SMALL SUBUNIT METHYLTRANSFERASE NEP1"/>
    <property type="match status" value="1"/>
</dbReference>
<dbReference type="Proteomes" id="UP000039865">
    <property type="component" value="Unassembled WGS sequence"/>
</dbReference>
<evidence type="ECO:0000313" key="12">
    <source>
        <dbReference type="EMBL" id="CDW76216.1"/>
    </source>
</evidence>
<keyword evidence="9" id="KW-0694">RNA-binding</keyword>
<keyword evidence="13" id="KW-1185">Reference proteome</keyword>
<dbReference type="GO" id="GO:0032040">
    <property type="term" value="C:small-subunit processome"/>
    <property type="evidence" value="ECO:0007669"/>
    <property type="project" value="TreeGrafter"/>
</dbReference>
<keyword evidence="3" id="KW-0690">Ribosome biogenesis</keyword>
<evidence type="ECO:0000256" key="9">
    <source>
        <dbReference type="ARBA" id="ARBA00022884"/>
    </source>
</evidence>
<dbReference type="FunCoup" id="A0A078A1U4">
    <property type="interactions" value="399"/>
</dbReference>
<feature type="compositionally biased region" description="Acidic residues" evidence="11">
    <location>
        <begin position="16"/>
        <end position="39"/>
    </location>
</feature>
<feature type="region of interest" description="Disordered" evidence="11">
    <location>
        <begin position="1"/>
        <end position="45"/>
    </location>
</feature>